<dbReference type="Gene3D" id="1.10.287.130">
    <property type="match status" value="1"/>
</dbReference>
<dbReference type="InterPro" id="IPR003661">
    <property type="entry name" value="HisK_dim/P_dom"/>
</dbReference>
<dbReference type="InterPro" id="IPR005467">
    <property type="entry name" value="His_kinase_dom"/>
</dbReference>
<keyword evidence="5" id="KW-0547">Nucleotide-binding</keyword>
<keyword evidence="9" id="KW-0812">Transmembrane</keyword>
<dbReference type="SMART" id="SM00387">
    <property type="entry name" value="HATPase_c"/>
    <property type="match status" value="1"/>
</dbReference>
<dbReference type="SUPFAM" id="SSF55874">
    <property type="entry name" value="ATPase domain of HSP90 chaperone/DNA topoisomerase II/histidine kinase"/>
    <property type="match status" value="1"/>
</dbReference>
<dbReference type="Pfam" id="PF08447">
    <property type="entry name" value="PAS_3"/>
    <property type="match status" value="1"/>
</dbReference>
<evidence type="ECO:0000313" key="12">
    <source>
        <dbReference type="EMBL" id="MBB5022589.1"/>
    </source>
</evidence>
<dbReference type="EMBL" id="JACHID010000013">
    <property type="protein sequence ID" value="MBB5022589.1"/>
    <property type="molecule type" value="Genomic_DNA"/>
</dbReference>
<keyword evidence="4" id="KW-0808">Transferase</keyword>
<dbReference type="SUPFAM" id="SSF47384">
    <property type="entry name" value="Homodimeric domain of signal transducing histidine kinase"/>
    <property type="match status" value="1"/>
</dbReference>
<dbReference type="SMART" id="SM00086">
    <property type="entry name" value="PAC"/>
    <property type="match status" value="1"/>
</dbReference>
<feature type="domain" description="Histidine kinase" evidence="10">
    <location>
        <begin position="427"/>
        <end position="647"/>
    </location>
</feature>
<protein>
    <recommendedName>
        <fullName evidence="2">histidine kinase</fullName>
        <ecNumber evidence="2">2.7.13.3</ecNumber>
    </recommendedName>
</protein>
<sequence>MSTYGLTHRSLRNYALTGLVAWLCIMTASLAWNTHILHQHTLEGVRSEAMVSMQRDIAVRQWFARHGGVYVFSDLGTEPNPYLSDHPLRDLQANGKSLTLINPAYFIRLFNQDATECKSVASTRIVGFNPTHAPNAPDDWETMALHHFKRAEQVSFQVVKNQEGSSMRGIAPFIVQESCLECHAAHNSLGEPGDIAGAITVKLDMEPALQRQAQSWQWLLFNHGMVALLGTGAIGMVYRNSRRRLQESNEIQEDLRVNRERLNMALDCTGDSVYDYDVVGRRVRFTATEYQRLGLAQSDTEGYLGFDQWITTIHSDDQAILQHAIQESLVDKKNYIEHRFRQKDANGTYRWIYSRGKIVERDNHGKATRIMGIHSDITHLVLLEQSLWDLNEHLEERVAQESDKRHKNEELLVQQSRMAAMGEMIGAISHQWKQPLNVLGILVQDLGEAYEHGEINRNYLNETASHAMAQIDYMAHTIDDFRNFFHPNKERENFNVKQAIKSAVKLVSAQLNNHQIEVVISGNEDVRTCGQRNEFQQVVLNIINNARDAIVAARNHLATCQSGCIWIDITASNQGATIQITDNGGGIDQSIIERIFDPYFSTKEDTAGTGIGLSMARTLLEQGMGGTITAGNVEGGACFTITVPPSCESNL</sequence>
<evidence type="ECO:0000256" key="2">
    <source>
        <dbReference type="ARBA" id="ARBA00012438"/>
    </source>
</evidence>
<dbReference type="RefSeq" id="WP_183733378.1">
    <property type="nucleotide sequence ID" value="NZ_JACHID010000013.1"/>
</dbReference>
<dbReference type="Pfam" id="PF02518">
    <property type="entry name" value="HATPase_c"/>
    <property type="match status" value="1"/>
</dbReference>
<organism evidence="12 13">
    <name type="scientific">Desulfurispira natronophila</name>
    <dbReference type="NCBI Taxonomy" id="682562"/>
    <lineage>
        <taxon>Bacteria</taxon>
        <taxon>Pseudomonadati</taxon>
        <taxon>Chrysiogenota</taxon>
        <taxon>Chrysiogenia</taxon>
        <taxon>Chrysiogenales</taxon>
        <taxon>Chrysiogenaceae</taxon>
        <taxon>Desulfurispira</taxon>
    </lineage>
</organism>
<evidence type="ECO:0000256" key="9">
    <source>
        <dbReference type="SAM" id="Phobius"/>
    </source>
</evidence>
<name>A0A7W8DHM0_9BACT</name>
<dbReference type="Proteomes" id="UP000528322">
    <property type="component" value="Unassembled WGS sequence"/>
</dbReference>
<dbReference type="CDD" id="cd00082">
    <property type="entry name" value="HisKA"/>
    <property type="match status" value="1"/>
</dbReference>
<dbReference type="PROSITE" id="PS50109">
    <property type="entry name" value="HIS_KIN"/>
    <property type="match status" value="1"/>
</dbReference>
<dbReference type="AlphaFoldDB" id="A0A7W8DHM0"/>
<dbReference type="InterPro" id="IPR013655">
    <property type="entry name" value="PAS_fold_3"/>
</dbReference>
<dbReference type="InterPro" id="IPR035965">
    <property type="entry name" value="PAS-like_dom_sf"/>
</dbReference>
<dbReference type="InterPro" id="IPR003594">
    <property type="entry name" value="HATPase_dom"/>
</dbReference>
<gene>
    <name evidence="12" type="ORF">HNR37_001927</name>
</gene>
<dbReference type="Gene3D" id="3.30.450.20">
    <property type="entry name" value="PAS domain"/>
    <property type="match status" value="1"/>
</dbReference>
<evidence type="ECO:0000313" key="13">
    <source>
        <dbReference type="Proteomes" id="UP000528322"/>
    </source>
</evidence>
<dbReference type="PRINTS" id="PR00344">
    <property type="entry name" value="BCTRLSENSOR"/>
</dbReference>
<dbReference type="EC" id="2.7.13.3" evidence="2"/>
<comment type="catalytic activity">
    <reaction evidence="1">
        <text>ATP + protein L-histidine = ADP + protein N-phospho-L-histidine.</text>
        <dbReference type="EC" id="2.7.13.3"/>
    </reaction>
</comment>
<dbReference type="Gene3D" id="3.30.565.10">
    <property type="entry name" value="Histidine kinase-like ATPase, C-terminal domain"/>
    <property type="match status" value="1"/>
</dbReference>
<dbReference type="GO" id="GO:0000155">
    <property type="term" value="F:phosphorelay sensor kinase activity"/>
    <property type="evidence" value="ECO:0007669"/>
    <property type="project" value="InterPro"/>
</dbReference>
<dbReference type="InterPro" id="IPR036890">
    <property type="entry name" value="HATPase_C_sf"/>
</dbReference>
<evidence type="ECO:0000256" key="8">
    <source>
        <dbReference type="ARBA" id="ARBA00023012"/>
    </source>
</evidence>
<comment type="caution">
    <text evidence="12">The sequence shown here is derived from an EMBL/GenBank/DDBJ whole genome shotgun (WGS) entry which is preliminary data.</text>
</comment>
<dbReference type="PANTHER" id="PTHR43065:SF10">
    <property type="entry name" value="PEROXIDE STRESS-ACTIVATED HISTIDINE KINASE MAK3"/>
    <property type="match status" value="1"/>
</dbReference>
<evidence type="ECO:0000256" key="1">
    <source>
        <dbReference type="ARBA" id="ARBA00000085"/>
    </source>
</evidence>
<evidence type="ECO:0000256" key="4">
    <source>
        <dbReference type="ARBA" id="ARBA00022679"/>
    </source>
</evidence>
<keyword evidence="13" id="KW-1185">Reference proteome</keyword>
<dbReference type="InterPro" id="IPR000700">
    <property type="entry name" value="PAS-assoc_C"/>
</dbReference>
<keyword evidence="6 12" id="KW-0418">Kinase</keyword>
<feature type="domain" description="PAC" evidence="11">
    <location>
        <begin position="334"/>
        <end position="389"/>
    </location>
</feature>
<keyword evidence="3" id="KW-0597">Phosphoprotein</keyword>
<evidence type="ECO:0000256" key="7">
    <source>
        <dbReference type="ARBA" id="ARBA00022840"/>
    </source>
</evidence>
<keyword evidence="9" id="KW-1133">Transmembrane helix</keyword>
<dbReference type="InterPro" id="IPR001610">
    <property type="entry name" value="PAC"/>
</dbReference>
<dbReference type="SUPFAM" id="SSF55785">
    <property type="entry name" value="PYP-like sensor domain (PAS domain)"/>
    <property type="match status" value="1"/>
</dbReference>
<dbReference type="InterPro" id="IPR036097">
    <property type="entry name" value="HisK_dim/P_sf"/>
</dbReference>
<reference evidence="12 13" key="1">
    <citation type="submission" date="2020-08" db="EMBL/GenBank/DDBJ databases">
        <title>Genomic Encyclopedia of Type Strains, Phase IV (KMG-IV): sequencing the most valuable type-strain genomes for metagenomic binning, comparative biology and taxonomic classification.</title>
        <authorList>
            <person name="Goeker M."/>
        </authorList>
    </citation>
    <scope>NUCLEOTIDE SEQUENCE [LARGE SCALE GENOMIC DNA]</scope>
    <source>
        <strain evidence="12 13">DSM 22071</strain>
    </source>
</reference>
<evidence type="ECO:0000259" key="11">
    <source>
        <dbReference type="PROSITE" id="PS50113"/>
    </source>
</evidence>
<dbReference type="PROSITE" id="PS50113">
    <property type="entry name" value="PAC"/>
    <property type="match status" value="1"/>
</dbReference>
<evidence type="ECO:0000256" key="6">
    <source>
        <dbReference type="ARBA" id="ARBA00022777"/>
    </source>
</evidence>
<evidence type="ECO:0000256" key="5">
    <source>
        <dbReference type="ARBA" id="ARBA00022741"/>
    </source>
</evidence>
<dbReference type="PANTHER" id="PTHR43065">
    <property type="entry name" value="SENSOR HISTIDINE KINASE"/>
    <property type="match status" value="1"/>
</dbReference>
<dbReference type="GO" id="GO:0005524">
    <property type="term" value="F:ATP binding"/>
    <property type="evidence" value="ECO:0007669"/>
    <property type="project" value="UniProtKB-KW"/>
</dbReference>
<evidence type="ECO:0000259" key="10">
    <source>
        <dbReference type="PROSITE" id="PS50109"/>
    </source>
</evidence>
<dbReference type="InterPro" id="IPR021796">
    <property type="entry name" value="Tll0287-like_dom"/>
</dbReference>
<keyword evidence="8" id="KW-0902">Two-component regulatory system</keyword>
<proteinExistence type="predicted"/>
<evidence type="ECO:0000256" key="3">
    <source>
        <dbReference type="ARBA" id="ARBA00022553"/>
    </source>
</evidence>
<accession>A0A7W8DHM0</accession>
<keyword evidence="9" id="KW-0472">Membrane</keyword>
<keyword evidence="7" id="KW-0067">ATP-binding</keyword>
<feature type="transmembrane region" description="Helical" evidence="9">
    <location>
        <begin position="216"/>
        <end position="238"/>
    </location>
</feature>
<dbReference type="InterPro" id="IPR004358">
    <property type="entry name" value="Sig_transdc_His_kin-like_C"/>
</dbReference>
<dbReference type="Pfam" id="PF11845">
    <property type="entry name" value="Tll0287-like"/>
    <property type="match status" value="1"/>
</dbReference>